<evidence type="ECO:0000313" key="1">
    <source>
        <dbReference type="EMBL" id="SLN09839.1"/>
    </source>
</evidence>
<organism evidence="1 2">
    <name type="scientific">Roseovarius gaetbuli</name>
    <dbReference type="NCBI Taxonomy" id="1356575"/>
    <lineage>
        <taxon>Bacteria</taxon>
        <taxon>Pseudomonadati</taxon>
        <taxon>Pseudomonadota</taxon>
        <taxon>Alphaproteobacteria</taxon>
        <taxon>Rhodobacterales</taxon>
        <taxon>Roseobacteraceae</taxon>
        <taxon>Roseovarius</taxon>
    </lineage>
</organism>
<evidence type="ECO:0000313" key="2">
    <source>
        <dbReference type="Proteomes" id="UP000194012"/>
    </source>
</evidence>
<protein>
    <submittedName>
        <fullName evidence="1">Uncharacterized protein</fullName>
    </submittedName>
</protein>
<keyword evidence="2" id="KW-1185">Reference proteome</keyword>
<dbReference type="RefSeq" id="WP_085825126.1">
    <property type="nucleotide sequence ID" value="NZ_FWFJ01000001.1"/>
</dbReference>
<sequence length="253" mass="28643">MAERDIPDWFTRAEEAFDPVHQRVAAAIKSHGLPTHLSLAPQEAVYFFVHAMEIAYEANKAGIHANALSQTRYCIEALAIIELGMCRTNGREAILEDWLKGKASPGKIRQWLAREVWPSYGAGLWSESWEDFMAKLAGAVQPYAHYTSQLAQWQSRLHFANPGESTACIESGPIVYDPQKATRITLYHSILNYTLGRIWLANCGSEDTKFYGIVSRLGDALGKSRYLDGHQTNWDQQFWAMVWDRRTGSPHLE</sequence>
<proteinExistence type="predicted"/>
<dbReference type="OrthoDB" id="7058641at2"/>
<dbReference type="AlphaFoldDB" id="A0A1X6Y3X8"/>
<reference evidence="2" key="1">
    <citation type="submission" date="2017-03" db="EMBL/GenBank/DDBJ databases">
        <authorList>
            <person name="Rodrigo-Torres L."/>
            <person name="Arahal R.D."/>
            <person name="Lucena T."/>
        </authorList>
    </citation>
    <scope>NUCLEOTIDE SEQUENCE [LARGE SCALE GENOMIC DNA]</scope>
    <source>
        <strain evidence="2">CECT 8370</strain>
    </source>
</reference>
<name>A0A1X6Y3X8_9RHOB</name>
<dbReference type="Proteomes" id="UP000194012">
    <property type="component" value="Unassembled WGS sequence"/>
</dbReference>
<gene>
    <name evidence="1" type="ORF">ROG8370_00099</name>
</gene>
<dbReference type="EMBL" id="FWFJ01000001">
    <property type="protein sequence ID" value="SLN09839.1"/>
    <property type="molecule type" value="Genomic_DNA"/>
</dbReference>
<accession>A0A1X6Y3X8</accession>